<feature type="compositionally biased region" description="Gly residues" evidence="1">
    <location>
        <begin position="119"/>
        <end position="137"/>
    </location>
</feature>
<dbReference type="CDD" id="cd01651">
    <property type="entry name" value="RT_G2_intron"/>
    <property type="match status" value="1"/>
</dbReference>
<dbReference type="SUPFAM" id="SSF56672">
    <property type="entry name" value="DNA/RNA polymerases"/>
    <property type="match status" value="1"/>
</dbReference>
<proteinExistence type="predicted"/>
<dbReference type="Proteomes" id="UP001501231">
    <property type="component" value="Unassembled WGS sequence"/>
</dbReference>
<dbReference type="InterPro" id="IPR043502">
    <property type="entry name" value="DNA/RNA_pol_sf"/>
</dbReference>
<dbReference type="Pfam" id="PF00078">
    <property type="entry name" value="RVT_1"/>
    <property type="match status" value="1"/>
</dbReference>
<reference evidence="3 4" key="1">
    <citation type="journal article" date="2019" name="Int. J. Syst. Evol. Microbiol.">
        <title>The Global Catalogue of Microorganisms (GCM) 10K type strain sequencing project: providing services to taxonomists for standard genome sequencing and annotation.</title>
        <authorList>
            <consortium name="The Broad Institute Genomics Platform"/>
            <consortium name="The Broad Institute Genome Sequencing Center for Infectious Disease"/>
            <person name="Wu L."/>
            <person name="Ma J."/>
        </authorList>
    </citation>
    <scope>NUCLEOTIDE SEQUENCE [LARGE SCALE GENOMIC DNA]</scope>
    <source>
        <strain evidence="3 4">JCM 3325</strain>
    </source>
</reference>
<evidence type="ECO:0000259" key="2">
    <source>
        <dbReference type="PROSITE" id="PS50878"/>
    </source>
</evidence>
<organism evidence="3 4">
    <name type="scientific">Actinomadura vinacea</name>
    <dbReference type="NCBI Taxonomy" id="115336"/>
    <lineage>
        <taxon>Bacteria</taxon>
        <taxon>Bacillati</taxon>
        <taxon>Actinomycetota</taxon>
        <taxon>Actinomycetes</taxon>
        <taxon>Streptosporangiales</taxon>
        <taxon>Thermomonosporaceae</taxon>
        <taxon>Actinomadura</taxon>
    </lineage>
</organism>
<dbReference type="PANTHER" id="PTHR34047">
    <property type="entry name" value="NUCLEAR INTRON MATURASE 1, MITOCHONDRIAL-RELATED"/>
    <property type="match status" value="1"/>
</dbReference>
<dbReference type="EMBL" id="BAAARW010000016">
    <property type="protein sequence ID" value="GAA2427605.1"/>
    <property type="molecule type" value="Genomic_DNA"/>
</dbReference>
<evidence type="ECO:0000313" key="4">
    <source>
        <dbReference type="Proteomes" id="UP001501231"/>
    </source>
</evidence>
<dbReference type="PANTHER" id="PTHR34047:SF10">
    <property type="entry name" value="GROUP II INTRON-ASSOCIATED OPEN READING FRAME"/>
    <property type="match status" value="1"/>
</dbReference>
<dbReference type="InterPro" id="IPR000477">
    <property type="entry name" value="RT_dom"/>
</dbReference>
<feature type="domain" description="Reverse transcriptase" evidence="2">
    <location>
        <begin position="1"/>
        <end position="137"/>
    </location>
</feature>
<dbReference type="InterPro" id="IPR051083">
    <property type="entry name" value="GrpII_Intron_Splice-Mob/Def"/>
</dbReference>
<accession>A0ABN3JDI7</accession>
<comment type="caution">
    <text evidence="3">The sequence shown here is derived from an EMBL/GenBank/DDBJ whole genome shotgun (WGS) entry which is preliminary data.</text>
</comment>
<feature type="region of interest" description="Disordered" evidence="1">
    <location>
        <begin position="116"/>
        <end position="137"/>
    </location>
</feature>
<sequence length="137" mass="14826">MEPEWEARFEPKSYGFRPGRGCHDAIGAIYSTLNGKNPQRVWVLDADLTAAFDRIDHARLMAALGTFPARGLVRQWLRAGVVDRGRFAPTDEGTPRGGVISPLLFNVALHGMEKVPDRGVGGAAGPQPGHGPGQTRR</sequence>
<gene>
    <name evidence="3" type="ORF">GCM10010191_45650</name>
</gene>
<name>A0ABN3JDI7_9ACTN</name>
<dbReference type="PROSITE" id="PS50878">
    <property type="entry name" value="RT_POL"/>
    <property type="match status" value="1"/>
</dbReference>
<evidence type="ECO:0000256" key="1">
    <source>
        <dbReference type="SAM" id="MobiDB-lite"/>
    </source>
</evidence>
<protein>
    <recommendedName>
        <fullName evidence="2">Reverse transcriptase domain-containing protein</fullName>
    </recommendedName>
</protein>
<evidence type="ECO:0000313" key="3">
    <source>
        <dbReference type="EMBL" id="GAA2427605.1"/>
    </source>
</evidence>
<keyword evidence="4" id="KW-1185">Reference proteome</keyword>